<evidence type="ECO:0000313" key="10">
    <source>
        <dbReference type="EMBL" id="KAF7721668.1"/>
    </source>
</evidence>
<feature type="domain" description="Amino acid transporter transmembrane" evidence="9">
    <location>
        <begin position="32"/>
        <end position="383"/>
    </location>
</feature>
<keyword evidence="11" id="KW-1185">Reference proteome</keyword>
<comment type="subcellular location">
    <subcellularLocation>
        <location evidence="1">Membrane</location>
        <topology evidence="1">Multi-pass membrane protein</topology>
    </subcellularLocation>
</comment>
<dbReference type="Pfam" id="PF01490">
    <property type="entry name" value="Aa_trans"/>
    <property type="match status" value="1"/>
</dbReference>
<keyword evidence="3" id="KW-0813">Transport</keyword>
<evidence type="ECO:0000256" key="7">
    <source>
        <dbReference type="ARBA" id="ARBA00023136"/>
    </source>
</evidence>
<dbReference type="GO" id="GO:0015179">
    <property type="term" value="F:L-amino acid transmembrane transporter activity"/>
    <property type="evidence" value="ECO:0007669"/>
    <property type="project" value="TreeGrafter"/>
</dbReference>
<evidence type="ECO:0000313" key="11">
    <source>
        <dbReference type="Proteomes" id="UP000605846"/>
    </source>
</evidence>
<feature type="transmembrane region" description="Helical" evidence="8">
    <location>
        <begin position="248"/>
        <end position="272"/>
    </location>
</feature>
<protein>
    <recommendedName>
        <fullName evidence="9">Amino acid transporter transmembrane domain-containing protein</fullName>
    </recommendedName>
</protein>
<evidence type="ECO:0000256" key="6">
    <source>
        <dbReference type="ARBA" id="ARBA00022989"/>
    </source>
</evidence>
<keyword evidence="6 8" id="KW-1133">Transmembrane helix</keyword>
<feature type="transmembrane region" description="Helical" evidence="8">
    <location>
        <begin position="214"/>
        <end position="236"/>
    </location>
</feature>
<reference evidence="10" key="1">
    <citation type="submission" date="2020-01" db="EMBL/GenBank/DDBJ databases">
        <title>Genome Sequencing of Three Apophysomyces-Like Fungal Strains Confirms a Novel Fungal Genus in the Mucoromycota with divergent Burkholderia-like Endosymbiotic Bacteria.</title>
        <authorList>
            <person name="Stajich J.E."/>
            <person name="Macias A.M."/>
            <person name="Carter-House D."/>
            <person name="Lovett B."/>
            <person name="Kasson L.R."/>
            <person name="Berry K."/>
            <person name="Grigoriev I."/>
            <person name="Chang Y."/>
            <person name="Spatafora J."/>
            <person name="Kasson M.T."/>
        </authorList>
    </citation>
    <scope>NUCLEOTIDE SEQUENCE</scope>
    <source>
        <strain evidence="10">NRRL A-21654</strain>
    </source>
</reference>
<feature type="transmembrane region" description="Helical" evidence="8">
    <location>
        <begin position="106"/>
        <end position="127"/>
    </location>
</feature>
<dbReference type="GO" id="GO:0016020">
    <property type="term" value="C:membrane"/>
    <property type="evidence" value="ECO:0007669"/>
    <property type="project" value="UniProtKB-SubCell"/>
</dbReference>
<keyword evidence="5" id="KW-0029">Amino-acid transport</keyword>
<dbReference type="PANTHER" id="PTHR22950">
    <property type="entry name" value="AMINO ACID TRANSPORTER"/>
    <property type="match status" value="1"/>
</dbReference>
<evidence type="ECO:0000256" key="5">
    <source>
        <dbReference type="ARBA" id="ARBA00022970"/>
    </source>
</evidence>
<keyword evidence="7 8" id="KW-0472">Membrane</keyword>
<feature type="transmembrane region" description="Helical" evidence="8">
    <location>
        <begin position="359"/>
        <end position="382"/>
    </location>
</feature>
<dbReference type="Proteomes" id="UP000605846">
    <property type="component" value="Unassembled WGS sequence"/>
</dbReference>
<organism evidence="10 11">
    <name type="scientific">Apophysomyces ossiformis</name>
    <dbReference type="NCBI Taxonomy" id="679940"/>
    <lineage>
        <taxon>Eukaryota</taxon>
        <taxon>Fungi</taxon>
        <taxon>Fungi incertae sedis</taxon>
        <taxon>Mucoromycota</taxon>
        <taxon>Mucoromycotina</taxon>
        <taxon>Mucoromycetes</taxon>
        <taxon>Mucorales</taxon>
        <taxon>Mucorineae</taxon>
        <taxon>Mucoraceae</taxon>
        <taxon>Apophysomyces</taxon>
    </lineage>
</organism>
<accession>A0A8H7BG34</accession>
<dbReference type="InterPro" id="IPR013057">
    <property type="entry name" value="AA_transpt_TM"/>
</dbReference>
<evidence type="ECO:0000256" key="2">
    <source>
        <dbReference type="ARBA" id="ARBA00008066"/>
    </source>
</evidence>
<keyword evidence="4 8" id="KW-0812">Transmembrane</keyword>
<evidence type="ECO:0000256" key="1">
    <source>
        <dbReference type="ARBA" id="ARBA00004141"/>
    </source>
</evidence>
<proteinExistence type="inferred from homology"/>
<name>A0A8H7BG34_9FUNG</name>
<gene>
    <name evidence="10" type="ORF">EC973_004318</name>
</gene>
<comment type="caution">
    <text evidence="10">The sequence shown here is derived from an EMBL/GenBank/DDBJ whole genome shotgun (WGS) entry which is preliminary data.</text>
</comment>
<evidence type="ECO:0000256" key="4">
    <source>
        <dbReference type="ARBA" id="ARBA00022692"/>
    </source>
</evidence>
<evidence type="ECO:0000259" key="9">
    <source>
        <dbReference type="Pfam" id="PF01490"/>
    </source>
</evidence>
<dbReference type="EMBL" id="JABAYA010000244">
    <property type="protein sequence ID" value="KAF7721668.1"/>
    <property type="molecule type" value="Genomic_DNA"/>
</dbReference>
<evidence type="ECO:0000256" key="3">
    <source>
        <dbReference type="ARBA" id="ARBA00022448"/>
    </source>
</evidence>
<dbReference type="OrthoDB" id="28208at2759"/>
<sequence>MASYGSIPKKEYLTKAERDLLQSDRPGYGSRSIPEAAFNMVNATVGAGIIGLPFAIAHAGFFAGIVLSIFVAAQSQLGLYLLILAGQRVGIYKFAHLMEYIMGRTGFHLLNFIVFFQAGGACVSYFILLGDSVPVLCGRYLPQFPLLAQREYVIPLIGTFFILPLTFSRSIGALARWSFIGVLCIPVILLTLAIRAPAYAPDTGFPLDWVGPDVLGALGIMAFAFTCSHVAFNNYLTLHDQSSRAWGLTTILATLTSWAGSMAFGVVGYLAFGDKVQPNLFLNFADDDPVVNVGRLALACSMILSIPTAFFPTREAAQKSLGFETTTTQPTQWQHYSVTVILFYMILGVGITIRDLGSVYRVAGSVSANALAFILPGLCYLVTRFRPQPTVYPTLTATTTVAPDECDKPHIFSDGASIASSSRAILLDDEDISTVGEGDIHDLFDLPEPAWWLDVVAAGEILWGLSIMIFCTSSSAS</sequence>
<comment type="similarity">
    <text evidence="2">Belongs to the amino acid/polyamine transporter 2 family.</text>
</comment>
<feature type="transmembrane region" description="Helical" evidence="8">
    <location>
        <begin position="333"/>
        <end position="353"/>
    </location>
</feature>
<dbReference type="AlphaFoldDB" id="A0A8H7BG34"/>
<dbReference type="PANTHER" id="PTHR22950:SF458">
    <property type="entry name" value="SODIUM-COUPLED NEUTRAL AMINO ACID TRANSPORTER 11-RELATED"/>
    <property type="match status" value="1"/>
</dbReference>
<feature type="transmembrane region" description="Helical" evidence="8">
    <location>
        <begin position="174"/>
        <end position="194"/>
    </location>
</feature>
<evidence type="ECO:0000256" key="8">
    <source>
        <dbReference type="SAM" id="Phobius"/>
    </source>
</evidence>
<feature type="transmembrane region" description="Helical" evidence="8">
    <location>
        <begin position="147"/>
        <end position="167"/>
    </location>
</feature>
<feature type="transmembrane region" description="Helical" evidence="8">
    <location>
        <begin position="62"/>
        <end position="85"/>
    </location>
</feature>
<feature type="transmembrane region" description="Helical" evidence="8">
    <location>
        <begin position="292"/>
        <end position="312"/>
    </location>
</feature>
<feature type="transmembrane region" description="Helical" evidence="8">
    <location>
        <begin position="36"/>
        <end position="56"/>
    </location>
</feature>